<reference evidence="2 3" key="1">
    <citation type="journal article" date="2017" name="Int. J. Syst. Evol. Microbiol.">
        <title>Mycobacterium talmoniae sp. nov., a slowly growing mycobacterium isolated from human respiratory samples.</title>
        <authorList>
            <person name="Davidson R.M."/>
            <person name="DeGroote M.A."/>
            <person name="Marola J.L."/>
            <person name="Buss S."/>
            <person name="Jones V."/>
            <person name="McNeil M.R."/>
            <person name="Freifeld A.G."/>
            <person name="Elaine Epperson L."/>
            <person name="Hasan N.A."/>
            <person name="Jackson M."/>
            <person name="Iwen P.C."/>
            <person name="Salfinger M."/>
            <person name="Strong M."/>
        </authorList>
    </citation>
    <scope>NUCLEOTIDE SEQUENCE [LARGE SCALE GENOMIC DNA]</scope>
    <source>
        <strain evidence="2 3">ATCC BAA-2683</strain>
    </source>
</reference>
<name>A0A2S8BMC6_9MYCO</name>
<feature type="compositionally biased region" description="Polar residues" evidence="1">
    <location>
        <begin position="1"/>
        <end position="17"/>
    </location>
</feature>
<evidence type="ECO:0000256" key="1">
    <source>
        <dbReference type="SAM" id="MobiDB-lite"/>
    </source>
</evidence>
<dbReference type="EMBL" id="PPEA01000269">
    <property type="protein sequence ID" value="PQM47841.1"/>
    <property type="molecule type" value="Genomic_DNA"/>
</dbReference>
<evidence type="ECO:0000313" key="2">
    <source>
        <dbReference type="EMBL" id="PQM47841.1"/>
    </source>
</evidence>
<dbReference type="Proteomes" id="UP000238296">
    <property type="component" value="Unassembled WGS sequence"/>
</dbReference>
<proteinExistence type="predicted"/>
<sequence>MTSMLAVSNTSVRNSTAPPMPPGSPASVKRSVSETAKSIRAVWVSIGNGSTCRSPKASPAAGSSWPCQFCQANITCTNG</sequence>
<organism evidence="2 3">
    <name type="scientific">Mycobacterium talmoniae</name>
    <dbReference type="NCBI Taxonomy" id="1858794"/>
    <lineage>
        <taxon>Bacteria</taxon>
        <taxon>Bacillati</taxon>
        <taxon>Actinomycetota</taxon>
        <taxon>Actinomycetes</taxon>
        <taxon>Mycobacteriales</taxon>
        <taxon>Mycobacteriaceae</taxon>
        <taxon>Mycobacterium</taxon>
    </lineage>
</organism>
<evidence type="ECO:0000313" key="3">
    <source>
        <dbReference type="Proteomes" id="UP000238296"/>
    </source>
</evidence>
<comment type="caution">
    <text evidence="2">The sequence shown here is derived from an EMBL/GenBank/DDBJ whole genome shotgun (WGS) entry which is preliminary data.</text>
</comment>
<gene>
    <name evidence="2" type="ORF">C1Y40_01937</name>
</gene>
<accession>A0A2S8BMC6</accession>
<protein>
    <submittedName>
        <fullName evidence="2">Uncharacterized protein</fullName>
    </submittedName>
</protein>
<feature type="region of interest" description="Disordered" evidence="1">
    <location>
        <begin position="1"/>
        <end position="32"/>
    </location>
</feature>
<dbReference type="AlphaFoldDB" id="A0A2S8BMC6"/>